<dbReference type="GO" id="GO:0022857">
    <property type="term" value="F:transmembrane transporter activity"/>
    <property type="evidence" value="ECO:0007669"/>
    <property type="project" value="TreeGrafter"/>
</dbReference>
<evidence type="ECO:0000259" key="8">
    <source>
        <dbReference type="Pfam" id="PF06808"/>
    </source>
</evidence>
<dbReference type="EMBL" id="MLJW01000035">
    <property type="protein sequence ID" value="OIR07834.1"/>
    <property type="molecule type" value="Genomic_DNA"/>
</dbReference>
<dbReference type="NCBIfam" id="TIGR00786">
    <property type="entry name" value="dctM"/>
    <property type="match status" value="1"/>
</dbReference>
<protein>
    <submittedName>
        <fullName evidence="9">Ectoine TRAP transporter large permease protein TeaC</fullName>
    </submittedName>
</protein>
<dbReference type="InterPro" id="IPR004681">
    <property type="entry name" value="TRAP_DctM"/>
</dbReference>
<feature type="transmembrane region" description="Helical" evidence="7">
    <location>
        <begin position="134"/>
        <end position="161"/>
    </location>
</feature>
<dbReference type="GO" id="GO:0005886">
    <property type="term" value="C:plasma membrane"/>
    <property type="evidence" value="ECO:0007669"/>
    <property type="project" value="UniProtKB-SubCell"/>
</dbReference>
<sequence>MTMFLIGIALIAMMLLGAPLFAVIAASVMISFAREGVDLTVVIIEVYRLAEMPVLLAIPLFTFAGYLLAESNAPKRLVRISNVFVGWMPGGLAAVALVICAMFTAFTGASGVTIVALGGMLYPALKQAGYSERYSLGLVTTSGSIGLLFAPSLPLILYGVVAQQLNISHSVSISDLFLAGILPGLLIVVMLSIYGLWQNRGPQAAHQPFSWREALAALREAIWELPLPFIVLGGIYSGYFAVSEAAAVTAIYVFIVEVLIHREITFTNLPKIMRESMVLVGAILIVLSMSLASTNYLLDAEIPSQLFSFIRTHVDNAYTFLLLLNLFLLVLGMMLDIFSALVIMVPLILPIAIGYGIHPVHLGIIFLANMEIAYLMPPMGMNLFIAMYRFDRPMLEIFRAVLPFVAILLAAVLIITYWPALSLVLIKS</sequence>
<feature type="transmembrane region" description="Helical" evidence="7">
    <location>
        <begin position="397"/>
        <end position="418"/>
    </location>
</feature>
<feature type="transmembrane region" description="Helical" evidence="7">
    <location>
        <begin position="90"/>
        <end position="122"/>
    </location>
</feature>
<dbReference type="AlphaFoldDB" id="A0A1J5SHG5"/>
<evidence type="ECO:0000256" key="7">
    <source>
        <dbReference type="SAM" id="Phobius"/>
    </source>
</evidence>
<evidence type="ECO:0000256" key="6">
    <source>
        <dbReference type="ARBA" id="ARBA00023136"/>
    </source>
</evidence>
<feature type="transmembrane region" description="Helical" evidence="7">
    <location>
        <begin position="276"/>
        <end position="297"/>
    </location>
</feature>
<keyword evidence="3" id="KW-0997">Cell inner membrane</keyword>
<dbReference type="Pfam" id="PF06808">
    <property type="entry name" value="DctM"/>
    <property type="match status" value="1"/>
</dbReference>
<gene>
    <name evidence="9" type="primary">teaC_3</name>
    <name evidence="9" type="ORF">GALL_101160</name>
</gene>
<keyword evidence="2" id="KW-1003">Cell membrane</keyword>
<reference evidence="9" key="1">
    <citation type="submission" date="2016-10" db="EMBL/GenBank/DDBJ databases">
        <title>Sequence of Gallionella enrichment culture.</title>
        <authorList>
            <person name="Poehlein A."/>
            <person name="Muehling M."/>
            <person name="Daniel R."/>
        </authorList>
    </citation>
    <scope>NUCLEOTIDE SEQUENCE</scope>
</reference>
<evidence type="ECO:0000256" key="4">
    <source>
        <dbReference type="ARBA" id="ARBA00022692"/>
    </source>
</evidence>
<comment type="caution">
    <text evidence="9">The sequence shown here is derived from an EMBL/GenBank/DDBJ whole genome shotgun (WGS) entry which is preliminary data.</text>
</comment>
<feature type="transmembrane region" description="Helical" evidence="7">
    <location>
        <begin position="49"/>
        <end position="69"/>
    </location>
</feature>
<feature type="domain" description="TRAP C4-dicarboxylate transport system permease DctM subunit" evidence="8">
    <location>
        <begin position="9"/>
        <end position="421"/>
    </location>
</feature>
<keyword evidence="5 7" id="KW-1133">Transmembrane helix</keyword>
<keyword evidence="4 7" id="KW-0812">Transmembrane</keyword>
<evidence type="ECO:0000256" key="3">
    <source>
        <dbReference type="ARBA" id="ARBA00022519"/>
    </source>
</evidence>
<evidence type="ECO:0000256" key="1">
    <source>
        <dbReference type="ARBA" id="ARBA00004429"/>
    </source>
</evidence>
<feature type="transmembrane region" description="Helical" evidence="7">
    <location>
        <begin position="173"/>
        <end position="197"/>
    </location>
</feature>
<dbReference type="InterPro" id="IPR010656">
    <property type="entry name" value="DctM"/>
</dbReference>
<feature type="transmembrane region" description="Helical" evidence="7">
    <location>
        <begin position="229"/>
        <end position="255"/>
    </location>
</feature>
<name>A0A1J5SHG5_9ZZZZ</name>
<accession>A0A1J5SHG5</accession>
<dbReference type="PANTHER" id="PTHR33362">
    <property type="entry name" value="SIALIC ACID TRAP TRANSPORTER PERMEASE PROTEIN SIAT-RELATED"/>
    <property type="match status" value="1"/>
</dbReference>
<comment type="subcellular location">
    <subcellularLocation>
        <location evidence="1">Cell inner membrane</location>
        <topology evidence="1">Multi-pass membrane protein</topology>
    </subcellularLocation>
</comment>
<evidence type="ECO:0000313" key="9">
    <source>
        <dbReference type="EMBL" id="OIR07834.1"/>
    </source>
</evidence>
<organism evidence="9">
    <name type="scientific">mine drainage metagenome</name>
    <dbReference type="NCBI Taxonomy" id="410659"/>
    <lineage>
        <taxon>unclassified sequences</taxon>
        <taxon>metagenomes</taxon>
        <taxon>ecological metagenomes</taxon>
    </lineage>
</organism>
<evidence type="ECO:0000256" key="2">
    <source>
        <dbReference type="ARBA" id="ARBA00022475"/>
    </source>
</evidence>
<feature type="transmembrane region" description="Helical" evidence="7">
    <location>
        <begin position="364"/>
        <end position="385"/>
    </location>
</feature>
<evidence type="ECO:0000256" key="5">
    <source>
        <dbReference type="ARBA" id="ARBA00022989"/>
    </source>
</evidence>
<keyword evidence="6 7" id="KW-0472">Membrane</keyword>
<dbReference type="PIRSF" id="PIRSF006066">
    <property type="entry name" value="HI0050"/>
    <property type="match status" value="1"/>
</dbReference>
<proteinExistence type="predicted"/>
<feature type="transmembrane region" description="Helical" evidence="7">
    <location>
        <begin position="317"/>
        <end position="335"/>
    </location>
</feature>
<dbReference type="PANTHER" id="PTHR33362:SF5">
    <property type="entry name" value="C4-DICARBOXYLATE TRAP TRANSPORTER LARGE PERMEASE PROTEIN DCTM"/>
    <property type="match status" value="1"/>
</dbReference>